<reference evidence="7 8" key="1">
    <citation type="submission" date="2016-12" db="EMBL/GenBank/DDBJ databases">
        <authorList>
            <person name="Song W.-J."/>
            <person name="Kurnit D.M."/>
        </authorList>
    </citation>
    <scope>NUCLEOTIDE SEQUENCE [LARGE SCALE GENOMIC DNA]</scope>
    <source>
        <strain evidence="7 8">IMCC3135</strain>
    </source>
</reference>
<comment type="similarity">
    <text evidence="1 4">Belongs to the glycosyl hydrolase 26 family.</text>
</comment>
<evidence type="ECO:0000256" key="1">
    <source>
        <dbReference type="ARBA" id="ARBA00007754"/>
    </source>
</evidence>
<feature type="chain" id="PRO_5016329064" evidence="5">
    <location>
        <begin position="30"/>
        <end position="359"/>
    </location>
</feature>
<gene>
    <name evidence="7" type="primary">celH</name>
    <name evidence="7" type="ORF">IMCC3135_04415</name>
</gene>
<evidence type="ECO:0000256" key="5">
    <source>
        <dbReference type="SAM" id="SignalP"/>
    </source>
</evidence>
<proteinExistence type="inferred from homology"/>
<dbReference type="Pfam" id="PF02156">
    <property type="entry name" value="Glyco_hydro_26"/>
    <property type="match status" value="1"/>
</dbReference>
<feature type="signal peptide" evidence="5">
    <location>
        <begin position="1"/>
        <end position="29"/>
    </location>
</feature>
<dbReference type="PROSITE" id="PS51764">
    <property type="entry name" value="GH26"/>
    <property type="match status" value="1"/>
</dbReference>
<feature type="domain" description="GH26" evidence="6">
    <location>
        <begin position="29"/>
        <end position="351"/>
    </location>
</feature>
<feature type="active site" description="Nucleophile" evidence="4">
    <location>
        <position position="259"/>
    </location>
</feature>
<evidence type="ECO:0000256" key="3">
    <source>
        <dbReference type="ARBA" id="ARBA00023295"/>
    </source>
</evidence>
<dbReference type="RefSeq" id="WP_157735752.1">
    <property type="nucleotide sequence ID" value="NZ_CP018632.1"/>
</dbReference>
<dbReference type="Gene3D" id="3.20.20.80">
    <property type="entry name" value="Glycosidases"/>
    <property type="match status" value="1"/>
</dbReference>
<name>A0A2Z2NI52_9GAMM</name>
<dbReference type="GO" id="GO:0008810">
    <property type="term" value="F:cellulase activity"/>
    <property type="evidence" value="ECO:0007669"/>
    <property type="project" value="UniProtKB-EC"/>
</dbReference>
<evidence type="ECO:0000256" key="2">
    <source>
        <dbReference type="ARBA" id="ARBA00022801"/>
    </source>
</evidence>
<evidence type="ECO:0000313" key="7">
    <source>
        <dbReference type="EMBL" id="ASJ70996.1"/>
    </source>
</evidence>
<dbReference type="Proteomes" id="UP000250079">
    <property type="component" value="Chromosome"/>
</dbReference>
<evidence type="ECO:0000259" key="6">
    <source>
        <dbReference type="PROSITE" id="PS51764"/>
    </source>
</evidence>
<dbReference type="GO" id="GO:0006080">
    <property type="term" value="P:substituted mannan metabolic process"/>
    <property type="evidence" value="ECO:0007669"/>
    <property type="project" value="InterPro"/>
</dbReference>
<dbReference type="InterPro" id="IPR000805">
    <property type="entry name" value="Glyco_hydro_26"/>
</dbReference>
<dbReference type="InterPro" id="IPR017853">
    <property type="entry name" value="GH"/>
</dbReference>
<dbReference type="GO" id="GO:0016985">
    <property type="term" value="F:mannan endo-1,4-beta-mannosidase activity"/>
    <property type="evidence" value="ECO:0007669"/>
    <property type="project" value="InterPro"/>
</dbReference>
<sequence length="359" mass="40653">MNMSKTSRCKYVWLACALYWMAGSNTVQAENKATHDLLLPPPGKVLLGAFTTMEEADTQRRFKEYGQAAGKDPAIHLIFRDWTADGSSNFPIDFIRTSARLGAVPMLSWEPWFNYSQEDYPLLRDIAKGQHDAYITAFLQDAAKFGQPWFLRFAHEMEGSSYPWTKAHDSRQSPSDYAAAFVHIAQLARKIAPLTVMVWSPNSGSKRALQYYPGDEWVDWVGSSLYNFPDAPQAPDHKDKLTGWVDMLRKLDKPGMIAEMGCSEHYTISKELVQAKAPGTPKVQAWMDLTMADKSVCLERTFDIIEAEYPEIRALVWFDIDKDADWRIDSSPQALKTFARRAASPRYLGADSTNDVLEN</sequence>
<accession>A0A2Z2NI52</accession>
<dbReference type="PANTHER" id="PTHR40079">
    <property type="entry name" value="MANNAN ENDO-1,4-BETA-MANNOSIDASE E-RELATED"/>
    <property type="match status" value="1"/>
</dbReference>
<dbReference type="EC" id="3.2.1.4" evidence="7"/>
<evidence type="ECO:0000313" key="8">
    <source>
        <dbReference type="Proteomes" id="UP000250079"/>
    </source>
</evidence>
<feature type="active site" description="Proton donor" evidence="4">
    <location>
        <position position="156"/>
    </location>
</feature>
<keyword evidence="3 4" id="KW-0326">Glycosidase</keyword>
<dbReference type="KEGG" id="gai:IMCC3135_04415"/>
<dbReference type="EMBL" id="CP018632">
    <property type="protein sequence ID" value="ASJ70996.1"/>
    <property type="molecule type" value="Genomic_DNA"/>
</dbReference>
<keyword evidence="2 4" id="KW-0378">Hydrolase</keyword>
<dbReference type="AlphaFoldDB" id="A0A2Z2NI52"/>
<dbReference type="InterPro" id="IPR022790">
    <property type="entry name" value="GH26_dom"/>
</dbReference>
<dbReference type="OrthoDB" id="9816550at2"/>
<keyword evidence="5" id="KW-0732">Signal</keyword>
<evidence type="ECO:0000256" key="4">
    <source>
        <dbReference type="PROSITE-ProRule" id="PRU01100"/>
    </source>
</evidence>
<organism evidence="7 8">
    <name type="scientific">Granulosicoccus antarcticus IMCC3135</name>
    <dbReference type="NCBI Taxonomy" id="1192854"/>
    <lineage>
        <taxon>Bacteria</taxon>
        <taxon>Pseudomonadati</taxon>
        <taxon>Pseudomonadota</taxon>
        <taxon>Gammaproteobacteria</taxon>
        <taxon>Chromatiales</taxon>
        <taxon>Granulosicoccaceae</taxon>
        <taxon>Granulosicoccus</taxon>
    </lineage>
</organism>
<dbReference type="PANTHER" id="PTHR40079:SF4">
    <property type="entry name" value="GH26 DOMAIN-CONTAINING PROTEIN-RELATED"/>
    <property type="match status" value="1"/>
</dbReference>
<protein>
    <submittedName>
        <fullName evidence="7">Endoglucanase H</fullName>
        <ecNumber evidence="7">3.2.1.4</ecNumber>
    </submittedName>
</protein>
<keyword evidence="8" id="KW-1185">Reference proteome</keyword>
<dbReference type="SUPFAM" id="SSF51445">
    <property type="entry name" value="(Trans)glycosidases"/>
    <property type="match status" value="1"/>
</dbReference>